<dbReference type="RefSeq" id="WP_146295904.1">
    <property type="nucleotide sequence ID" value="NZ_CP042326.1"/>
</dbReference>
<evidence type="ECO:0008006" key="3">
    <source>
        <dbReference type="Google" id="ProtNLM"/>
    </source>
</evidence>
<gene>
    <name evidence="1" type="ORF">FRE64_09835</name>
</gene>
<keyword evidence="2" id="KW-1185">Reference proteome</keyword>
<dbReference type="EMBL" id="CP042326">
    <property type="protein sequence ID" value="QDZ40221.1"/>
    <property type="molecule type" value="Genomic_DNA"/>
</dbReference>
<organism evidence="1 2">
    <name type="scientific">Euhalothece natronophila Z-M001</name>
    <dbReference type="NCBI Taxonomy" id="522448"/>
    <lineage>
        <taxon>Bacteria</taxon>
        <taxon>Bacillati</taxon>
        <taxon>Cyanobacteriota</taxon>
        <taxon>Cyanophyceae</taxon>
        <taxon>Oscillatoriophycideae</taxon>
        <taxon>Chroococcales</taxon>
        <taxon>Halothecacae</taxon>
        <taxon>Halothece cluster</taxon>
        <taxon>Euhalothece</taxon>
    </lineage>
</organism>
<accession>A0A5B8NNR4</accession>
<proteinExistence type="predicted"/>
<sequence>MLIATLLTLVAFAVRWEWLHSHTPVKVRKHGRRENSLFRYGLDYLRSVINDVDLKHRHFLEFLQFLSCT</sequence>
<dbReference type="AlphaFoldDB" id="A0A5B8NNR4"/>
<protein>
    <recommendedName>
        <fullName evidence="3">IS4 family transposase</fullName>
    </recommendedName>
</protein>
<dbReference type="Proteomes" id="UP000318453">
    <property type="component" value="Chromosome"/>
</dbReference>
<evidence type="ECO:0000313" key="2">
    <source>
        <dbReference type="Proteomes" id="UP000318453"/>
    </source>
</evidence>
<name>A0A5B8NNR4_9CHRO</name>
<dbReference type="KEGG" id="enn:FRE64_09835"/>
<reference evidence="1 2" key="1">
    <citation type="submission" date="2019-08" db="EMBL/GenBank/DDBJ databases">
        <title>Carotenoids and Carotenoid Binding Proteins in the Halophilic Cyanobacterium Euhalothece sp. ZM00.</title>
        <authorList>
            <person name="Cho S.M."/>
            <person name="Song J.Y."/>
            <person name="Park Y.-I."/>
        </authorList>
    </citation>
    <scope>NUCLEOTIDE SEQUENCE [LARGE SCALE GENOMIC DNA]</scope>
    <source>
        <strain evidence="1 2">Z-M001</strain>
    </source>
</reference>
<dbReference type="OrthoDB" id="1091931at2"/>
<evidence type="ECO:0000313" key="1">
    <source>
        <dbReference type="EMBL" id="QDZ40221.1"/>
    </source>
</evidence>